<dbReference type="Proteomes" id="UP000325372">
    <property type="component" value="Unassembled WGS sequence"/>
</dbReference>
<dbReference type="Gene3D" id="3.90.180.10">
    <property type="entry name" value="Medium-chain alcohol dehydrogenases, catalytic domain"/>
    <property type="match status" value="1"/>
</dbReference>
<evidence type="ECO:0000313" key="7">
    <source>
        <dbReference type="Proteomes" id="UP000325372"/>
    </source>
</evidence>
<reference evidence="6 7" key="1">
    <citation type="submission" date="2019-09" db="EMBL/GenBank/DDBJ databases">
        <title>Wenzhouxiangella sp. Genome sequencing and assembly.</title>
        <authorList>
            <person name="Zhang R."/>
        </authorList>
    </citation>
    <scope>NUCLEOTIDE SEQUENCE [LARGE SCALE GENOMIC DNA]</scope>
    <source>
        <strain evidence="6 7">W260</strain>
    </source>
</reference>
<keyword evidence="7" id="KW-1185">Reference proteome</keyword>
<dbReference type="InterPro" id="IPR011032">
    <property type="entry name" value="GroES-like_sf"/>
</dbReference>
<dbReference type="InterPro" id="IPR013149">
    <property type="entry name" value="ADH-like_C"/>
</dbReference>
<dbReference type="Pfam" id="PF00107">
    <property type="entry name" value="ADH_zinc_N"/>
    <property type="match status" value="1"/>
</dbReference>
<keyword evidence="3" id="KW-0862">Zinc</keyword>
<feature type="domain" description="Alcohol dehydrogenase-like N-terminal" evidence="5">
    <location>
        <begin position="76"/>
        <end position="174"/>
    </location>
</feature>
<evidence type="ECO:0000313" key="6">
    <source>
        <dbReference type="EMBL" id="KAA9130513.1"/>
    </source>
</evidence>
<comment type="cofactor">
    <cofactor evidence="1">
        <name>Zn(2+)</name>
        <dbReference type="ChEBI" id="CHEBI:29105"/>
    </cofactor>
</comment>
<dbReference type="EMBL" id="VYXP01000007">
    <property type="protein sequence ID" value="KAA9130513.1"/>
    <property type="molecule type" value="Genomic_DNA"/>
</dbReference>
<evidence type="ECO:0000259" key="5">
    <source>
        <dbReference type="Pfam" id="PF08240"/>
    </source>
</evidence>
<dbReference type="Gene3D" id="3.40.50.720">
    <property type="entry name" value="NAD(P)-binding Rossmann-like Domain"/>
    <property type="match status" value="1"/>
</dbReference>
<dbReference type="SUPFAM" id="SSF50129">
    <property type="entry name" value="GroES-like"/>
    <property type="match status" value="1"/>
</dbReference>
<proteinExistence type="predicted"/>
<dbReference type="GO" id="GO:0046872">
    <property type="term" value="F:metal ion binding"/>
    <property type="evidence" value="ECO:0007669"/>
    <property type="project" value="UniProtKB-KW"/>
</dbReference>
<gene>
    <name evidence="6" type="ORF">F3N42_12535</name>
</gene>
<dbReference type="InterPro" id="IPR036291">
    <property type="entry name" value="NAD(P)-bd_dom_sf"/>
</dbReference>
<feature type="domain" description="Alcohol dehydrogenase-like C-terminal" evidence="4">
    <location>
        <begin position="218"/>
        <end position="343"/>
    </location>
</feature>
<name>A0A5N0T6C5_9GAMM</name>
<dbReference type="AlphaFoldDB" id="A0A5N0T6C5"/>
<accession>A0A5N0T6C5</accession>
<organism evidence="6 7">
    <name type="scientific">Marinihelvus fidelis</name>
    <dbReference type="NCBI Taxonomy" id="2613842"/>
    <lineage>
        <taxon>Bacteria</taxon>
        <taxon>Pseudomonadati</taxon>
        <taxon>Pseudomonadota</taxon>
        <taxon>Gammaproteobacteria</taxon>
        <taxon>Chromatiales</taxon>
        <taxon>Wenzhouxiangellaceae</taxon>
        <taxon>Marinihelvus</taxon>
    </lineage>
</organism>
<evidence type="ECO:0000259" key="4">
    <source>
        <dbReference type="Pfam" id="PF00107"/>
    </source>
</evidence>
<sequence>MRELNLIRPGQLDWVEKDAPTLQGPTDALVRPFVASRCDGDSLPINLHGLRHQGMRLAMNIGAIDPVVGDIVGKDPFKGPFGIGHEAIAQVTAIGDEVTNVKVGDTVVVPWAISCGECYECKLGLTAKCSTMVPTSPGKTLCCFGFGPNCGDWGGVVSDCLRIPNADHMLVRVPDGVDPLRVASAGDNLTDAWRTVHGPLQQRPGGKVIVIGGGAHSIGLYAAGFAVRLGAERVDYFDSADERLEVAEGFGVTAHKVGKSDRRSLLPKISERYDVGVEASSTTQGLRDCLRALRPGGICTGTGYYLFKDTRLPVMDMYAKSASLHVGVSHVLPHLPEMLDFIARTGFEAERVTSVLADWDDAVEAYAARTTKVVLKRDPLNMA</sequence>
<dbReference type="Pfam" id="PF08240">
    <property type="entry name" value="ADH_N"/>
    <property type="match status" value="1"/>
</dbReference>
<evidence type="ECO:0000256" key="3">
    <source>
        <dbReference type="ARBA" id="ARBA00022833"/>
    </source>
</evidence>
<evidence type="ECO:0000256" key="1">
    <source>
        <dbReference type="ARBA" id="ARBA00001947"/>
    </source>
</evidence>
<protein>
    <submittedName>
        <fullName evidence="6">Alcohol dehydrogenase catalytic domain-containing protein</fullName>
    </submittedName>
</protein>
<dbReference type="PANTHER" id="PTHR42813">
    <property type="entry name" value="ZINC-TYPE ALCOHOL DEHYDROGENASE-LIKE"/>
    <property type="match status" value="1"/>
</dbReference>
<dbReference type="PANTHER" id="PTHR42813:SF7">
    <property type="entry name" value="ALCOHOL DEHYDROGENASE (ZN-DEPENDENT)-RELATED"/>
    <property type="match status" value="1"/>
</dbReference>
<dbReference type="InterPro" id="IPR013154">
    <property type="entry name" value="ADH-like_N"/>
</dbReference>
<dbReference type="SUPFAM" id="SSF51735">
    <property type="entry name" value="NAD(P)-binding Rossmann-fold domains"/>
    <property type="match status" value="1"/>
</dbReference>
<evidence type="ECO:0000256" key="2">
    <source>
        <dbReference type="ARBA" id="ARBA00022723"/>
    </source>
</evidence>
<dbReference type="RefSeq" id="WP_150864817.1">
    <property type="nucleotide sequence ID" value="NZ_VYXP01000007.1"/>
</dbReference>
<comment type="caution">
    <text evidence="6">The sequence shown here is derived from an EMBL/GenBank/DDBJ whole genome shotgun (WGS) entry which is preliminary data.</text>
</comment>
<keyword evidence="2" id="KW-0479">Metal-binding</keyword>